<dbReference type="Gene3D" id="2.40.50.90">
    <property type="match status" value="1"/>
</dbReference>
<evidence type="ECO:0000313" key="3">
    <source>
        <dbReference type="Proteomes" id="UP001243009"/>
    </source>
</evidence>
<dbReference type="InterPro" id="IPR035437">
    <property type="entry name" value="SNase_OB-fold_sf"/>
</dbReference>
<gene>
    <name evidence="2" type="ORF">Q7A36_13915</name>
</gene>
<feature type="domain" description="TNase-like" evidence="1">
    <location>
        <begin position="58"/>
        <end position="175"/>
    </location>
</feature>
<protein>
    <submittedName>
        <fullName evidence="2">Thermonuclease family protein</fullName>
    </submittedName>
</protein>
<comment type="caution">
    <text evidence="2">The sequence shown here is derived from an EMBL/GenBank/DDBJ whole genome shotgun (WGS) entry which is preliminary data.</text>
</comment>
<evidence type="ECO:0000259" key="1">
    <source>
        <dbReference type="PROSITE" id="PS50830"/>
    </source>
</evidence>
<sequence length="187" mass="18730">MRIRRIFRPSLAARLRLPLAVAACLGISAALIPAALPGGLSGASGPPRVVSVPAAEVRVLDGGTLRLGAQVLRLEALRVPDRGRAACRDAAGGAQDCGSAAAAALAALVAGRDLACRVRSEDRQGRATGTCEAGGVEINASLVAAGWALADAGAAPGLLALEATARQDGRGVWGAASPTAETWRRGL</sequence>
<dbReference type="SUPFAM" id="SSF50199">
    <property type="entry name" value="Staphylococcal nuclease"/>
    <property type="match status" value="1"/>
</dbReference>
<accession>A0ABT9DZY0</accession>
<proteinExistence type="predicted"/>
<organism evidence="2 3">
    <name type="scientific">Paracraurococcus lichenis</name>
    <dbReference type="NCBI Taxonomy" id="3064888"/>
    <lineage>
        <taxon>Bacteria</taxon>
        <taxon>Pseudomonadati</taxon>
        <taxon>Pseudomonadota</taxon>
        <taxon>Alphaproteobacteria</taxon>
        <taxon>Acetobacterales</taxon>
        <taxon>Roseomonadaceae</taxon>
        <taxon>Paracraurococcus</taxon>
    </lineage>
</organism>
<dbReference type="RefSeq" id="WP_305104307.1">
    <property type="nucleotide sequence ID" value="NZ_JAUTWS010000011.1"/>
</dbReference>
<evidence type="ECO:0000313" key="2">
    <source>
        <dbReference type="EMBL" id="MDO9709444.1"/>
    </source>
</evidence>
<dbReference type="EMBL" id="JAUTWS010000011">
    <property type="protein sequence ID" value="MDO9709444.1"/>
    <property type="molecule type" value="Genomic_DNA"/>
</dbReference>
<dbReference type="PROSITE" id="PS50830">
    <property type="entry name" value="TNASE_3"/>
    <property type="match status" value="1"/>
</dbReference>
<dbReference type="Proteomes" id="UP001243009">
    <property type="component" value="Unassembled WGS sequence"/>
</dbReference>
<name>A0ABT9DZY0_9PROT</name>
<dbReference type="InterPro" id="IPR016071">
    <property type="entry name" value="Staphylococal_nuclease_OB-fold"/>
</dbReference>
<dbReference type="Pfam" id="PF00565">
    <property type="entry name" value="SNase"/>
    <property type="match status" value="1"/>
</dbReference>
<keyword evidence="3" id="KW-1185">Reference proteome</keyword>
<dbReference type="SMART" id="SM00318">
    <property type="entry name" value="SNc"/>
    <property type="match status" value="1"/>
</dbReference>
<reference evidence="2 3" key="1">
    <citation type="submission" date="2023-08" db="EMBL/GenBank/DDBJ databases">
        <title>The draft genome sequence of Paracraurococcus sp. LOR1-02.</title>
        <authorList>
            <person name="Kingkaew E."/>
            <person name="Tanasupawat S."/>
        </authorList>
    </citation>
    <scope>NUCLEOTIDE SEQUENCE [LARGE SCALE GENOMIC DNA]</scope>
    <source>
        <strain evidence="2 3">LOR1-02</strain>
    </source>
</reference>